<dbReference type="EMBL" id="JADKYY010000001">
    <property type="protein sequence ID" value="MBF5026207.1"/>
    <property type="molecule type" value="Genomic_DNA"/>
</dbReference>
<sequence length="103" mass="12082">MSKLLNADTSGQDPEEFYRSLKEKLEENHNFPEDYHYKFIFPNEHTKLIELYQAFDKVKYTISTRESKNAKYLSASITAFVLDANHVVELYKKVSEIEGVIML</sequence>
<dbReference type="Proteomes" id="UP000694480">
    <property type="component" value="Unassembled WGS sequence"/>
</dbReference>
<accession>A0A930YTR9</accession>
<evidence type="ECO:0000313" key="1">
    <source>
        <dbReference type="EMBL" id="MBF5026207.1"/>
    </source>
</evidence>
<dbReference type="InterPro" id="IPR027471">
    <property type="entry name" value="YbeD-like_sf"/>
</dbReference>
<dbReference type="InterPro" id="IPR007454">
    <property type="entry name" value="UPF0250_YbeD-like"/>
</dbReference>
<dbReference type="Pfam" id="PF04359">
    <property type="entry name" value="DUF493"/>
    <property type="match status" value="1"/>
</dbReference>
<proteinExistence type="predicted"/>
<gene>
    <name evidence="1" type="ORF">IC612_00145</name>
</gene>
<dbReference type="Gene3D" id="3.30.70.260">
    <property type="match status" value="1"/>
</dbReference>
<organism evidence="1 2">
    <name type="scientific">Planobacterium oryzisoli</name>
    <dbReference type="NCBI Taxonomy" id="2771435"/>
    <lineage>
        <taxon>Bacteria</taxon>
        <taxon>Pseudomonadati</taxon>
        <taxon>Bacteroidota</taxon>
        <taxon>Flavobacteriia</taxon>
        <taxon>Flavobacteriales</taxon>
        <taxon>Weeksellaceae</taxon>
        <taxon>Chryseobacterium group</taxon>
        <taxon>Chryseobacterium</taxon>
    </lineage>
</organism>
<name>A0A930YTR9_9FLAO</name>
<comment type="caution">
    <text evidence="1">The sequence shown here is derived from an EMBL/GenBank/DDBJ whole genome shotgun (WGS) entry which is preliminary data.</text>
</comment>
<reference evidence="1" key="1">
    <citation type="submission" date="2020-11" db="EMBL/GenBank/DDBJ databases">
        <title>Genome seq and assembly of Planobacterium sp.</title>
        <authorList>
            <person name="Chhetri G."/>
        </authorList>
    </citation>
    <scope>NUCLEOTIDE SEQUENCE</scope>
    <source>
        <strain evidence="1">GCR5</strain>
    </source>
</reference>
<dbReference type="RefSeq" id="WP_194738144.1">
    <property type="nucleotide sequence ID" value="NZ_JADKYY010000001.1"/>
</dbReference>
<keyword evidence="2" id="KW-1185">Reference proteome</keyword>
<dbReference type="AlphaFoldDB" id="A0A930YTR9"/>
<protein>
    <submittedName>
        <fullName evidence="1">DUF493 domain-containing protein</fullName>
    </submittedName>
</protein>
<evidence type="ECO:0000313" key="2">
    <source>
        <dbReference type="Proteomes" id="UP000694480"/>
    </source>
</evidence>
<dbReference type="SUPFAM" id="SSF117991">
    <property type="entry name" value="YbeD/HP0495-like"/>
    <property type="match status" value="1"/>
</dbReference>